<accession>A0AAW6PE17</accession>
<protein>
    <submittedName>
        <fullName evidence="2">VOC family protein</fullName>
    </submittedName>
</protein>
<evidence type="ECO:0000259" key="1">
    <source>
        <dbReference type="PROSITE" id="PS51819"/>
    </source>
</evidence>
<dbReference type="EMBL" id="JARJLR010000445">
    <property type="protein sequence ID" value="MDF3845334.1"/>
    <property type="molecule type" value="Genomic_DNA"/>
</dbReference>
<dbReference type="Gene3D" id="3.10.180.10">
    <property type="entry name" value="2,3-Dihydroxybiphenyl 1,2-Dioxygenase, domain 1"/>
    <property type="match status" value="1"/>
</dbReference>
<evidence type="ECO:0000313" key="2">
    <source>
        <dbReference type="EMBL" id="MDF3845334.1"/>
    </source>
</evidence>
<dbReference type="AlphaFoldDB" id="A0AAW6PE17"/>
<dbReference type="InterPro" id="IPR004360">
    <property type="entry name" value="Glyas_Fos-R_dOase_dom"/>
</dbReference>
<evidence type="ECO:0000313" key="3">
    <source>
        <dbReference type="Proteomes" id="UP001220662"/>
    </source>
</evidence>
<gene>
    <name evidence="2" type="ORF">P3W55_26820</name>
</gene>
<dbReference type="SUPFAM" id="SSF54593">
    <property type="entry name" value="Glyoxalase/Bleomycin resistance protein/Dihydroxybiphenyl dioxygenase"/>
    <property type="match status" value="1"/>
</dbReference>
<dbReference type="PROSITE" id="PS51819">
    <property type="entry name" value="VOC"/>
    <property type="match status" value="1"/>
</dbReference>
<dbReference type="Pfam" id="PF00903">
    <property type="entry name" value="Glyoxalase"/>
    <property type="match status" value="1"/>
</dbReference>
<dbReference type="InterPro" id="IPR029068">
    <property type="entry name" value="Glyas_Bleomycin-R_OHBP_Dase"/>
</dbReference>
<dbReference type="InterPro" id="IPR037523">
    <property type="entry name" value="VOC_core"/>
</dbReference>
<dbReference type="Proteomes" id="UP001220662">
    <property type="component" value="Unassembled WGS sequence"/>
</dbReference>
<comment type="caution">
    <text evidence="2">The sequence shown here is derived from an EMBL/GenBank/DDBJ whole genome shotgun (WGS) entry which is preliminary data.</text>
</comment>
<proteinExistence type="predicted"/>
<name>A0AAW6PE17_9PSED</name>
<feature type="domain" description="VOC" evidence="1">
    <location>
        <begin position="36"/>
        <end position="150"/>
    </location>
</feature>
<sequence length="150" mass="16791">MPRELAEACAAAVLETADDPFVPGRPLGGFRTGELGIGHVALITAHFEQMCHLYKEVLGFKVSDRARAPFRVEFLHVNPRHHTLSIAHTGGPAKIYHMMLEYNDFDDLRRASATTCKRASRGCSPRRASRAWRCSRCPRRRCASCPSRPC</sequence>
<reference evidence="2" key="1">
    <citation type="submission" date="2023-03" db="EMBL/GenBank/DDBJ databases">
        <title>Draft assemblies of triclosan tolerant bacteria isolated from returned activated sludge.</title>
        <authorList>
            <person name="Van Hamelsveld S."/>
        </authorList>
    </citation>
    <scope>NUCLEOTIDE SEQUENCE</scope>
    <source>
        <strain evidence="2">GW210015_S63</strain>
    </source>
</reference>
<organism evidence="2 3">
    <name type="scientific">Pseudomonas citronellolis</name>
    <dbReference type="NCBI Taxonomy" id="53408"/>
    <lineage>
        <taxon>Bacteria</taxon>
        <taxon>Pseudomonadati</taxon>
        <taxon>Pseudomonadota</taxon>
        <taxon>Gammaproteobacteria</taxon>
        <taxon>Pseudomonadales</taxon>
        <taxon>Pseudomonadaceae</taxon>
        <taxon>Pseudomonas</taxon>
    </lineage>
</organism>